<reference evidence="4" key="1">
    <citation type="journal article" date="2018" name="Nat. Microbiol.">
        <title>Leveraging single-cell genomics to expand the fungal tree of life.</title>
        <authorList>
            <person name="Ahrendt S.R."/>
            <person name="Quandt C.A."/>
            <person name="Ciobanu D."/>
            <person name="Clum A."/>
            <person name="Salamov A."/>
            <person name="Andreopoulos B."/>
            <person name="Cheng J.F."/>
            <person name="Woyke T."/>
            <person name="Pelin A."/>
            <person name="Henrissat B."/>
            <person name="Reynolds N.K."/>
            <person name="Benny G.L."/>
            <person name="Smith M.E."/>
            <person name="James T.Y."/>
            <person name="Grigoriev I.V."/>
        </authorList>
    </citation>
    <scope>NUCLEOTIDE SEQUENCE [LARGE SCALE GENOMIC DNA]</scope>
</reference>
<keyword evidence="4" id="KW-1185">Reference proteome</keyword>
<dbReference type="AlphaFoldDB" id="A0A4P9WG88"/>
<feature type="transmembrane region" description="Helical" evidence="1">
    <location>
        <begin position="85"/>
        <end position="102"/>
    </location>
</feature>
<evidence type="ECO:0000256" key="1">
    <source>
        <dbReference type="SAM" id="Phobius"/>
    </source>
</evidence>
<dbReference type="Proteomes" id="UP000269721">
    <property type="component" value="Unassembled WGS sequence"/>
</dbReference>
<sequence>MQISNLRIALQLLRVFSIISLLLVIVTSIIVEYYAWPTVGHSNTIFQFINRIVIALMAFVLILAEIEWPKALVRFFPVLDDDHTWAYMGWIQVCTGSFILGYDSGIASNDALGSDSLGIFILVPGWFVLIIGFIYVFLGVFGGKELKHRRRADPDVSDTLSNATTMRRGSQFDYLEKGSVYAQSHKSRPQSAYSPTNYAPSVYSPGSIYSGY</sequence>
<feature type="transmembrane region" description="Helical" evidence="1">
    <location>
        <begin position="117"/>
        <end position="141"/>
    </location>
</feature>
<feature type="transmembrane region" description="Helical" evidence="1">
    <location>
        <begin position="12"/>
        <end position="36"/>
    </location>
</feature>
<feature type="transmembrane region" description="Helical" evidence="1">
    <location>
        <begin position="48"/>
        <end position="64"/>
    </location>
</feature>
<evidence type="ECO:0000313" key="3">
    <source>
        <dbReference type="EMBL" id="RKO91821.1"/>
    </source>
</evidence>
<proteinExistence type="predicted"/>
<keyword evidence="1" id="KW-0812">Transmembrane</keyword>
<keyword evidence="1" id="KW-1133">Transmembrane helix</keyword>
<name>A0A4P9WG88_9FUNG</name>
<dbReference type="EMBL" id="KZ994890">
    <property type="protein sequence ID" value="RKO91821.1"/>
    <property type="molecule type" value="Genomic_DNA"/>
</dbReference>
<accession>A0A4P9WG88</accession>
<organism evidence="3 4">
    <name type="scientific">Blyttiomyces helicus</name>
    <dbReference type="NCBI Taxonomy" id="388810"/>
    <lineage>
        <taxon>Eukaryota</taxon>
        <taxon>Fungi</taxon>
        <taxon>Fungi incertae sedis</taxon>
        <taxon>Chytridiomycota</taxon>
        <taxon>Chytridiomycota incertae sedis</taxon>
        <taxon>Chytridiomycetes</taxon>
        <taxon>Chytridiomycetes incertae sedis</taxon>
        <taxon>Blyttiomyces</taxon>
    </lineage>
</organism>
<evidence type="ECO:0000259" key="2">
    <source>
        <dbReference type="Pfam" id="PF24535"/>
    </source>
</evidence>
<protein>
    <recommendedName>
        <fullName evidence="2">DUF7598 domain-containing protein</fullName>
    </recommendedName>
</protein>
<dbReference type="Pfam" id="PF24535">
    <property type="entry name" value="DUF7598"/>
    <property type="match status" value="1"/>
</dbReference>
<keyword evidence="1" id="KW-0472">Membrane</keyword>
<dbReference type="OrthoDB" id="5327148at2759"/>
<feature type="domain" description="DUF7598" evidence="2">
    <location>
        <begin position="8"/>
        <end position="140"/>
    </location>
</feature>
<gene>
    <name evidence="3" type="ORF">BDK51DRAFT_30700</name>
</gene>
<evidence type="ECO:0000313" key="4">
    <source>
        <dbReference type="Proteomes" id="UP000269721"/>
    </source>
</evidence>
<dbReference type="InterPro" id="IPR056019">
    <property type="entry name" value="DUF7598"/>
</dbReference>